<evidence type="ECO:0000313" key="10">
    <source>
        <dbReference type="Proteomes" id="UP000663791"/>
    </source>
</evidence>
<reference evidence="9" key="1">
    <citation type="submission" date="2021-01" db="EMBL/GenBank/DDBJ databases">
        <title>Novel species in genus Nocardioides.</title>
        <authorList>
            <person name="Zhang G."/>
        </authorList>
    </citation>
    <scope>NUCLEOTIDE SEQUENCE</scope>
    <source>
        <strain evidence="9">Zg-536</strain>
    </source>
</reference>
<comment type="caution">
    <text evidence="9">The sequence shown here is derived from an EMBL/GenBank/DDBJ whole genome shotgun (WGS) entry which is preliminary data.</text>
</comment>
<dbReference type="GO" id="GO:0055085">
    <property type="term" value="P:transmembrane transport"/>
    <property type="evidence" value="ECO:0007669"/>
    <property type="project" value="TreeGrafter"/>
</dbReference>
<evidence type="ECO:0000256" key="2">
    <source>
        <dbReference type="ARBA" id="ARBA00009773"/>
    </source>
</evidence>
<dbReference type="PANTHER" id="PTHR21716">
    <property type="entry name" value="TRANSMEMBRANE PROTEIN"/>
    <property type="match status" value="1"/>
</dbReference>
<evidence type="ECO:0000256" key="1">
    <source>
        <dbReference type="ARBA" id="ARBA00004651"/>
    </source>
</evidence>
<sequence>MNQDRGSSPSGSAPNTRREDAIGRGIAWTATWSCRWILIAIGAWILGTLVAWTWPILLPVAIALVLSTVLAPLAGLLRDRARLPRALAAGVSLIAAAAVLVLVGFLVVPSVADQVGEIATDASAGIDRLQTWAQESNYLSSEQVDALLQSAEEKLQESATEIASGMLAGLTTATNVALNLVLALILCFLFIKDGDRFIPWLRGVGGQTVGAHLAEVATRSWNTLGGFIRTQAVVSAIDAFFIWLGLVIIGVPLAVPLAIITFFAGFVPIVGAFAAGGLAVLVALVSNGVSGALWTLLVIAAVQQVEGNLLSPLLQSKSMNLHAAVVLLSVTLGGSVFGIPGAFLAVPVVAVLAVVLRYLNEQVALVAGEVAPQSADGEAGATADT</sequence>
<evidence type="ECO:0000313" key="9">
    <source>
        <dbReference type="EMBL" id="MBM9460773.1"/>
    </source>
</evidence>
<organism evidence="9 10">
    <name type="scientific">Nocardioides faecalis</name>
    <dbReference type="NCBI Taxonomy" id="2803858"/>
    <lineage>
        <taxon>Bacteria</taxon>
        <taxon>Bacillati</taxon>
        <taxon>Actinomycetota</taxon>
        <taxon>Actinomycetes</taxon>
        <taxon>Propionibacteriales</taxon>
        <taxon>Nocardioidaceae</taxon>
        <taxon>Nocardioides</taxon>
    </lineage>
</organism>
<dbReference type="Proteomes" id="UP000663791">
    <property type="component" value="Unassembled WGS sequence"/>
</dbReference>
<evidence type="ECO:0000256" key="6">
    <source>
        <dbReference type="ARBA" id="ARBA00022989"/>
    </source>
</evidence>
<proteinExistence type="inferred from homology"/>
<dbReference type="Pfam" id="PF01594">
    <property type="entry name" value="AI-2E_transport"/>
    <property type="match status" value="1"/>
</dbReference>
<keyword evidence="3" id="KW-0813">Transport</keyword>
<keyword evidence="10" id="KW-1185">Reference proteome</keyword>
<dbReference type="RefSeq" id="WP_205292070.1">
    <property type="nucleotide sequence ID" value="NZ_CP074406.1"/>
</dbReference>
<accession>A0A938Y646</accession>
<protein>
    <submittedName>
        <fullName evidence="9">AI-2E family transporter</fullName>
    </submittedName>
</protein>
<comment type="subcellular location">
    <subcellularLocation>
        <location evidence="1">Cell membrane</location>
        <topology evidence="1">Multi-pass membrane protein</topology>
    </subcellularLocation>
</comment>
<feature type="transmembrane region" description="Helical" evidence="8">
    <location>
        <begin position="21"/>
        <end position="46"/>
    </location>
</feature>
<evidence type="ECO:0000256" key="7">
    <source>
        <dbReference type="ARBA" id="ARBA00023136"/>
    </source>
</evidence>
<evidence type="ECO:0000256" key="5">
    <source>
        <dbReference type="ARBA" id="ARBA00022692"/>
    </source>
</evidence>
<name>A0A938Y646_9ACTN</name>
<dbReference type="AlphaFoldDB" id="A0A938Y646"/>
<gene>
    <name evidence="9" type="ORF">JK386_12750</name>
</gene>
<evidence type="ECO:0000256" key="8">
    <source>
        <dbReference type="SAM" id="Phobius"/>
    </source>
</evidence>
<dbReference type="PANTHER" id="PTHR21716:SF53">
    <property type="entry name" value="PERMEASE PERM-RELATED"/>
    <property type="match status" value="1"/>
</dbReference>
<feature type="transmembrane region" description="Helical" evidence="8">
    <location>
        <begin position="323"/>
        <end position="356"/>
    </location>
</feature>
<evidence type="ECO:0000256" key="4">
    <source>
        <dbReference type="ARBA" id="ARBA00022475"/>
    </source>
</evidence>
<keyword evidence="6 8" id="KW-1133">Transmembrane helix</keyword>
<comment type="similarity">
    <text evidence="2">Belongs to the autoinducer-2 exporter (AI-2E) (TC 2.A.86) family.</text>
</comment>
<evidence type="ECO:0000256" key="3">
    <source>
        <dbReference type="ARBA" id="ARBA00022448"/>
    </source>
</evidence>
<feature type="transmembrane region" description="Helical" evidence="8">
    <location>
        <begin position="239"/>
        <end position="263"/>
    </location>
</feature>
<dbReference type="EMBL" id="JAERTX010000010">
    <property type="protein sequence ID" value="MBM9460773.1"/>
    <property type="molecule type" value="Genomic_DNA"/>
</dbReference>
<feature type="transmembrane region" description="Helical" evidence="8">
    <location>
        <begin position="52"/>
        <end position="74"/>
    </location>
</feature>
<feature type="transmembrane region" description="Helical" evidence="8">
    <location>
        <begin position="86"/>
        <end position="108"/>
    </location>
</feature>
<feature type="transmembrane region" description="Helical" evidence="8">
    <location>
        <begin position="269"/>
        <end position="302"/>
    </location>
</feature>
<keyword evidence="5 8" id="KW-0812">Transmembrane</keyword>
<keyword evidence="7 8" id="KW-0472">Membrane</keyword>
<dbReference type="GO" id="GO:0005886">
    <property type="term" value="C:plasma membrane"/>
    <property type="evidence" value="ECO:0007669"/>
    <property type="project" value="UniProtKB-SubCell"/>
</dbReference>
<keyword evidence="4" id="KW-1003">Cell membrane</keyword>
<dbReference type="InterPro" id="IPR002549">
    <property type="entry name" value="AI-2E-like"/>
</dbReference>
<feature type="transmembrane region" description="Helical" evidence="8">
    <location>
        <begin position="167"/>
        <end position="191"/>
    </location>
</feature>